<sequence>MSLSKRRFLFCVKVEREYFMFFLNDSKRRKYTNQQHVQNDSTKCKKVIQIIFEFNNSIVSIMEDRKNHMIEHRQELEEYSRTERVHQFHPLLLAVVVCHSQK</sequence>
<comment type="caution">
    <text evidence="1">The sequence shown here is derived from an EMBL/GenBank/DDBJ whole genome shotgun (WGS) entry which is preliminary data.</text>
</comment>
<organism evidence="1 2">
    <name type="scientific">Trichinella zimbabwensis</name>
    <dbReference type="NCBI Taxonomy" id="268475"/>
    <lineage>
        <taxon>Eukaryota</taxon>
        <taxon>Metazoa</taxon>
        <taxon>Ecdysozoa</taxon>
        <taxon>Nematoda</taxon>
        <taxon>Enoplea</taxon>
        <taxon>Dorylaimia</taxon>
        <taxon>Trichinellida</taxon>
        <taxon>Trichinellidae</taxon>
        <taxon>Trichinella</taxon>
    </lineage>
</organism>
<keyword evidence="2" id="KW-1185">Reference proteome</keyword>
<dbReference type="EMBL" id="JYDP01000180">
    <property type="protein sequence ID" value="KRZ03864.1"/>
    <property type="molecule type" value="Genomic_DNA"/>
</dbReference>
<dbReference type="Proteomes" id="UP000055024">
    <property type="component" value="Unassembled WGS sequence"/>
</dbReference>
<accession>A0A0V1GZZ1</accession>
<name>A0A0V1GZZ1_9BILA</name>
<reference evidence="1 2" key="1">
    <citation type="submission" date="2015-01" db="EMBL/GenBank/DDBJ databases">
        <title>Evolution of Trichinella species and genotypes.</title>
        <authorList>
            <person name="Korhonen P.K."/>
            <person name="Edoardo P."/>
            <person name="Giuseppe L.R."/>
            <person name="Gasser R.B."/>
        </authorList>
    </citation>
    <scope>NUCLEOTIDE SEQUENCE [LARGE SCALE GENOMIC DNA]</scope>
    <source>
        <strain evidence="1">ISS1029</strain>
    </source>
</reference>
<evidence type="ECO:0000313" key="2">
    <source>
        <dbReference type="Proteomes" id="UP000055024"/>
    </source>
</evidence>
<dbReference type="AlphaFoldDB" id="A0A0V1GZZ1"/>
<evidence type="ECO:0000313" key="1">
    <source>
        <dbReference type="EMBL" id="KRZ03864.1"/>
    </source>
</evidence>
<protein>
    <submittedName>
        <fullName evidence="1">Uncharacterized protein</fullName>
    </submittedName>
</protein>
<gene>
    <name evidence="1" type="ORF">T11_14764</name>
</gene>
<proteinExistence type="predicted"/>